<dbReference type="AlphaFoldDB" id="M1YVT8"/>
<dbReference type="Proteomes" id="UP000011704">
    <property type="component" value="Unassembled WGS sequence"/>
</dbReference>
<evidence type="ECO:0000313" key="3">
    <source>
        <dbReference type="Proteomes" id="UP000011704"/>
    </source>
</evidence>
<evidence type="ECO:0000256" key="1">
    <source>
        <dbReference type="SAM" id="Phobius"/>
    </source>
</evidence>
<keyword evidence="1" id="KW-0812">Transmembrane</keyword>
<organism evidence="2 3">
    <name type="scientific">Nitrospina gracilis (strain 3/211)</name>
    <dbReference type="NCBI Taxonomy" id="1266370"/>
    <lineage>
        <taxon>Bacteria</taxon>
        <taxon>Pseudomonadati</taxon>
        <taxon>Nitrospinota/Tectimicrobiota group</taxon>
        <taxon>Nitrospinota</taxon>
        <taxon>Nitrospinia</taxon>
        <taxon>Nitrospinales</taxon>
        <taxon>Nitrospinaceae</taxon>
        <taxon>Nitrospina</taxon>
    </lineage>
</organism>
<proteinExistence type="predicted"/>
<evidence type="ECO:0000313" key="2">
    <source>
        <dbReference type="EMBL" id="CCQ89424.1"/>
    </source>
</evidence>
<protein>
    <submittedName>
        <fullName evidence="2">Uncharacterized protein</fullName>
    </submittedName>
</protein>
<keyword evidence="3" id="KW-1185">Reference proteome</keyword>
<reference evidence="2 3" key="1">
    <citation type="journal article" date="2013" name="Front. Microbiol.">
        <title>The genome of Nitrospina gracilis illuminates the metabolism and evolution of the major marine nitrite oxidizer.</title>
        <authorList>
            <person name="Luecker S."/>
            <person name="Nowka B."/>
            <person name="Rattei T."/>
            <person name="Spieck E."/>
            <person name="and Daims H."/>
        </authorList>
    </citation>
    <scope>NUCLEOTIDE SEQUENCE [LARGE SCALE GENOMIC DNA]</scope>
    <source>
        <strain evidence="2 3">3/211</strain>
    </source>
</reference>
<comment type="caution">
    <text evidence="2">The sequence shown here is derived from an EMBL/GenBank/DDBJ whole genome shotgun (WGS) entry which is preliminary data.</text>
</comment>
<feature type="transmembrane region" description="Helical" evidence="1">
    <location>
        <begin position="19"/>
        <end position="37"/>
    </location>
</feature>
<dbReference type="STRING" id="1266370.NITGR_1040042"/>
<name>M1YVT8_NITG3</name>
<gene>
    <name evidence="2" type="ORF">NITGR_1040042</name>
</gene>
<keyword evidence="1" id="KW-1133">Transmembrane helix</keyword>
<feature type="transmembrane region" description="Helical" evidence="1">
    <location>
        <begin position="117"/>
        <end position="141"/>
    </location>
</feature>
<accession>M1YVT8</accession>
<sequence>MDQTPHELDDKLDRLVGKISLWTSLFLATAMTVWYAMANPPDSDELKRMRLFFKENAIKVGEFLRMPHDEKIKEVKKAQHPFYQSYMKASEVEKGKIRKIYHESIDYTPYQYWFNLFGLWMIAFSGFWFIGLMIQGVVNLVRQQKPPL</sequence>
<dbReference type="HOGENOM" id="CLU_1756921_0_0_0"/>
<dbReference type="InParanoid" id="M1YVT8"/>
<dbReference type="EMBL" id="CAQJ01000007">
    <property type="protein sequence ID" value="CCQ89424.1"/>
    <property type="molecule type" value="Genomic_DNA"/>
</dbReference>
<keyword evidence="1" id="KW-0472">Membrane</keyword>